<comment type="caution">
    <text evidence="4">The sequence shown here is derived from an EMBL/GenBank/DDBJ whole genome shotgun (WGS) entry which is preliminary data.</text>
</comment>
<organism evidence="4 5">
    <name type="scientific">Xanthomonas boreopolis</name>
    <dbReference type="NCBI Taxonomy" id="86183"/>
    <lineage>
        <taxon>Bacteria</taxon>
        <taxon>Pseudomonadati</taxon>
        <taxon>Pseudomonadota</taxon>
        <taxon>Gammaproteobacteria</taxon>
        <taxon>Lysobacterales</taxon>
        <taxon>Lysobacteraceae</taxon>
        <taxon>Xanthomonas</taxon>
    </lineage>
</organism>
<dbReference type="AlphaFoldDB" id="A0A919F9C8"/>
<name>A0A919F9C8_9XANT</name>
<evidence type="ECO:0000259" key="3">
    <source>
        <dbReference type="Pfam" id="PF08241"/>
    </source>
</evidence>
<dbReference type="SUPFAM" id="SSF53448">
    <property type="entry name" value="Nucleotide-diphospho-sugar transferases"/>
    <property type="match status" value="1"/>
</dbReference>
<dbReference type="CDD" id="cd02440">
    <property type="entry name" value="AdoMet_MTases"/>
    <property type="match status" value="1"/>
</dbReference>
<dbReference type="CDD" id="cd03801">
    <property type="entry name" value="GT4_PimA-like"/>
    <property type="match status" value="1"/>
</dbReference>
<dbReference type="CDD" id="cd04186">
    <property type="entry name" value="GT_2_like_c"/>
    <property type="match status" value="1"/>
</dbReference>
<dbReference type="GO" id="GO:0008757">
    <property type="term" value="F:S-adenosylmethionine-dependent methyltransferase activity"/>
    <property type="evidence" value="ECO:0007669"/>
    <property type="project" value="InterPro"/>
</dbReference>
<dbReference type="EMBL" id="BNBA01000023">
    <property type="protein sequence ID" value="GHH56871.1"/>
    <property type="molecule type" value="Genomic_DNA"/>
</dbReference>
<reference evidence="4" key="2">
    <citation type="submission" date="2020-09" db="EMBL/GenBank/DDBJ databases">
        <authorList>
            <person name="Sun Q."/>
            <person name="Ohkuma M."/>
        </authorList>
    </citation>
    <scope>NUCLEOTIDE SEQUENCE</scope>
    <source>
        <strain evidence="4">JCM 13306</strain>
    </source>
</reference>
<dbReference type="InterPro" id="IPR029044">
    <property type="entry name" value="Nucleotide-diphossugar_trans"/>
</dbReference>
<dbReference type="Pfam" id="PF08241">
    <property type="entry name" value="Methyltransf_11"/>
    <property type="match status" value="1"/>
</dbReference>
<dbReference type="Pfam" id="PF00535">
    <property type="entry name" value="Glycos_transf_2"/>
    <property type="match status" value="1"/>
</dbReference>
<dbReference type="InterPro" id="IPR029063">
    <property type="entry name" value="SAM-dependent_MTases_sf"/>
</dbReference>
<evidence type="ECO:0000259" key="2">
    <source>
        <dbReference type="Pfam" id="PF00535"/>
    </source>
</evidence>
<protein>
    <recommendedName>
        <fullName evidence="6">Glycosyl transferase</fullName>
    </recommendedName>
</protein>
<evidence type="ECO:0000313" key="5">
    <source>
        <dbReference type="Proteomes" id="UP000623958"/>
    </source>
</evidence>
<dbReference type="Gene3D" id="3.90.550.10">
    <property type="entry name" value="Spore Coat Polysaccharide Biosynthesis Protein SpsA, Chain A"/>
    <property type="match status" value="1"/>
</dbReference>
<feature type="domain" description="Methyltransferase type 11" evidence="3">
    <location>
        <begin position="38"/>
        <end position="132"/>
    </location>
</feature>
<gene>
    <name evidence="4" type="ORF">GCM10009090_27250</name>
</gene>
<dbReference type="Gene3D" id="3.40.50.150">
    <property type="entry name" value="Vaccinia Virus protein VP39"/>
    <property type="match status" value="1"/>
</dbReference>
<sequence>MIEFTGERFVPTEHGVIRQEHLHRYAWCLSLVQGRDVLDVASGEGYGSAMLASRARSVRGVDISQEAVEHAAARYAGIGNLKYLQGSAAAIPLADDSVDVVVSFETIEHLLEQEEMMAEIRRVLRADGILVMSSPNKEVYSDRAGYHNEFHVKELYQDELHALVSRHFPASRLYGHRMSVCSTITSLDGSAAQPVYQALTDTVEGAVEERTAAIPDAVYFVVVAAADASLLPRLPASVLYAESEDLYAHHHEVARWAQAQDSEIGALRGHVAREQGIVAELHRQLEEARQQENILRSDAERLQQQLAGEQARAARLESALAEVWEVRTRLQAQMNAMSSLTDAARAELQQRHYQIEQLMQRSGVPYPSNSDAAVEDDANGVSALLASYRAELQSLQDLTGSLIGSRSWHVTKPLRFAGRVLRGEWRVVLQSLRASGLARHPLLRPIAPMAKRVLLRHDESTVAPLDGLLLEEARRDPQRVIENVRFYDVLEPVVSIVIPTYGNYEQSLACVASIARVGAKVPFEVLVLEDASGDARIDALAKIPGLRYHANSKNLGFLRSCNQALVLAKGRYICLLNNDTEVRPGWLDALVDVFQSRPDAGLVGSKLVYPDGRLQEAGGIVWSDGSAWNFGRLDDPSRPAYGYLKEVDYVSGASIMLPTDLFRELGGFDEHFAPAYYEDTDIAFRVRASGLKVYMQPASVVVHYEGVSSGTDEGSGVKAWQAINRDKFLERWQETLREAQFANGEHVFLARDRSRGKRHVLVVDHYIPQPDRDAGSRATCQVLQTLVQEGCQVTFWPANAYYDAEYASPLQRMGIEVMHGSECVGAAGFENWMAEHGRYLEAVILNRPHISAELVASVRRHSTATLVYYGHDIHHLRMQQQLVLQPDSELAQETDRYRDLEHTLWQQADVVLYPSADETEHVRSWLAAHAPTATSRVETIPLYAFELKDALPTPQGRKDILFVAGFAHAPNVDAAKWFVNEVLPLVEREVPDVRVSLVGSNPRPEVQALASGRIEVTGYVSDARLEAYYAHARVAVAPLRFGGGVKGKVLEAFRHGVPCVTTSVGMQGLAGAGAFMPISDEPAAMAVHIIALLRDDALWRKISAAERAFIEQEYSRDALRRVLSASLRPAGHGHDLGKESGGTT</sequence>
<feature type="domain" description="Glycosyltransferase 2-like" evidence="2">
    <location>
        <begin position="495"/>
        <end position="616"/>
    </location>
</feature>
<keyword evidence="1" id="KW-0175">Coiled coil</keyword>
<reference evidence="4" key="1">
    <citation type="journal article" date="2014" name="Int. J. Syst. Evol. Microbiol.">
        <title>Complete genome sequence of Corynebacterium casei LMG S-19264T (=DSM 44701T), isolated from a smear-ripened cheese.</title>
        <authorList>
            <consortium name="US DOE Joint Genome Institute (JGI-PGF)"/>
            <person name="Walter F."/>
            <person name="Albersmeier A."/>
            <person name="Kalinowski J."/>
            <person name="Ruckert C."/>
        </authorList>
    </citation>
    <scope>NUCLEOTIDE SEQUENCE</scope>
    <source>
        <strain evidence="4">JCM 13306</strain>
    </source>
</reference>
<evidence type="ECO:0000256" key="1">
    <source>
        <dbReference type="SAM" id="Coils"/>
    </source>
</evidence>
<dbReference type="SUPFAM" id="SSF53756">
    <property type="entry name" value="UDP-Glycosyltransferase/glycogen phosphorylase"/>
    <property type="match status" value="1"/>
</dbReference>
<dbReference type="SUPFAM" id="SSF53335">
    <property type="entry name" value="S-adenosyl-L-methionine-dependent methyltransferases"/>
    <property type="match status" value="1"/>
</dbReference>
<dbReference type="InterPro" id="IPR001173">
    <property type="entry name" value="Glyco_trans_2-like"/>
</dbReference>
<dbReference type="Pfam" id="PF13692">
    <property type="entry name" value="Glyco_trans_1_4"/>
    <property type="match status" value="1"/>
</dbReference>
<dbReference type="InterPro" id="IPR013216">
    <property type="entry name" value="Methyltransf_11"/>
</dbReference>
<evidence type="ECO:0008006" key="6">
    <source>
        <dbReference type="Google" id="ProtNLM"/>
    </source>
</evidence>
<dbReference type="Proteomes" id="UP000623958">
    <property type="component" value="Unassembled WGS sequence"/>
</dbReference>
<proteinExistence type="predicted"/>
<keyword evidence="5" id="KW-1185">Reference proteome</keyword>
<dbReference type="PANTHER" id="PTHR43179:SF7">
    <property type="entry name" value="RHAMNOSYLTRANSFERASE WBBL"/>
    <property type="match status" value="1"/>
</dbReference>
<feature type="coiled-coil region" evidence="1">
    <location>
        <begin position="271"/>
        <end position="319"/>
    </location>
</feature>
<accession>A0A919F9C8</accession>
<dbReference type="Gene3D" id="3.40.50.2000">
    <property type="entry name" value="Glycogen Phosphorylase B"/>
    <property type="match status" value="1"/>
</dbReference>
<dbReference type="RefSeq" id="WP_434029616.1">
    <property type="nucleotide sequence ID" value="NZ_BNBA01000023.1"/>
</dbReference>
<dbReference type="PANTHER" id="PTHR43179">
    <property type="entry name" value="RHAMNOSYLTRANSFERASE WBBL"/>
    <property type="match status" value="1"/>
</dbReference>
<evidence type="ECO:0000313" key="4">
    <source>
        <dbReference type="EMBL" id="GHH56871.1"/>
    </source>
</evidence>